<comment type="caution">
    <text evidence="1">The sequence shown here is derived from an EMBL/GenBank/DDBJ whole genome shotgun (WGS) entry which is preliminary data.</text>
</comment>
<proteinExistence type="predicted"/>
<evidence type="ECO:0000313" key="1">
    <source>
        <dbReference type="EMBL" id="MBB2890432.1"/>
    </source>
</evidence>
<dbReference type="EMBL" id="JACHVQ010000001">
    <property type="protein sequence ID" value="MBB2890432.1"/>
    <property type="molecule type" value="Genomic_DNA"/>
</dbReference>
<dbReference type="Gene3D" id="3.30.450.40">
    <property type="match status" value="1"/>
</dbReference>
<dbReference type="RefSeq" id="WP_183318515.1">
    <property type="nucleotide sequence ID" value="NZ_JACHVQ010000001.1"/>
</dbReference>
<sequence length="394" mass="42360">MADYNAITPGTDLARYARELMRMHDTVIGGGRTALQPRPLVSRSWQRVLGFGLVPDKSGARDPLPPARLEQLRAESPLRLVIDDLARVISSVADASHFLMVVTNGDGIILWRRGDTRVRRQADQLGFSEGARWTEDEVGTNAIGTALEEANPVQLFSGEHFEQAQHPWYCTAFPIHDPRTGELLGIVDISGPALTLHPAISALVETAVLLAESLLRRHHEAALERLRVAAVPIVSAAGGPALVVDDAGWVAHSAGVSTRDRIAAPQPDKPLAVPGLGLCLPERLDLGWLIRPAATERRINAHLTLGAKPVIEIRADAEPWRVALSRRHAQILQQLAGAGPAGLTPYDLSVALFGDGEHLVAARAEVSRLRRSLGAIVDGSPYRIADGVQLTVGA</sequence>
<dbReference type="AlphaFoldDB" id="A0A839N6V6"/>
<accession>A0A839N6V6</accession>
<keyword evidence="2" id="KW-1185">Reference proteome</keyword>
<name>A0A839N6V6_9MICO</name>
<evidence type="ECO:0000313" key="2">
    <source>
        <dbReference type="Proteomes" id="UP000559182"/>
    </source>
</evidence>
<gene>
    <name evidence="1" type="ORF">FHU39_000416</name>
</gene>
<dbReference type="InterPro" id="IPR029016">
    <property type="entry name" value="GAF-like_dom_sf"/>
</dbReference>
<reference evidence="1 2" key="1">
    <citation type="submission" date="2020-08" db="EMBL/GenBank/DDBJ databases">
        <title>Sequencing the genomes of 1000 actinobacteria strains.</title>
        <authorList>
            <person name="Klenk H.-P."/>
        </authorList>
    </citation>
    <scope>NUCLEOTIDE SEQUENCE [LARGE SCALE GENOMIC DNA]</scope>
    <source>
        <strain evidence="1 2">DSM 105369</strain>
    </source>
</reference>
<organism evidence="1 2">
    <name type="scientific">Flexivirga oryzae</name>
    <dbReference type="NCBI Taxonomy" id="1794944"/>
    <lineage>
        <taxon>Bacteria</taxon>
        <taxon>Bacillati</taxon>
        <taxon>Actinomycetota</taxon>
        <taxon>Actinomycetes</taxon>
        <taxon>Micrococcales</taxon>
        <taxon>Dermacoccaceae</taxon>
        <taxon>Flexivirga</taxon>
    </lineage>
</organism>
<dbReference type="Proteomes" id="UP000559182">
    <property type="component" value="Unassembled WGS sequence"/>
</dbReference>
<protein>
    <submittedName>
        <fullName evidence="1">Riboflavin biosynthesis pyrimidine reductase</fullName>
    </submittedName>
</protein>